<dbReference type="InterPro" id="IPR005636">
    <property type="entry name" value="DTW"/>
</dbReference>
<evidence type="ECO:0000256" key="5">
    <source>
        <dbReference type="ARBA" id="ARBA00034489"/>
    </source>
</evidence>
<keyword evidence="8" id="KW-1185">Reference proteome</keyword>
<accession>A0ABV8V1I9</accession>
<dbReference type="PANTHER" id="PTHR21392">
    <property type="entry name" value="TRNA-URIDINE AMINOCARBOXYPROPYLTRANSFERASE 2"/>
    <property type="match status" value="1"/>
</dbReference>
<dbReference type="EC" id="2.5.1.25" evidence="1"/>
<proteinExistence type="inferred from homology"/>
<gene>
    <name evidence="7" type="ORF">ACFOX3_02215</name>
</gene>
<comment type="similarity">
    <text evidence="5">Belongs to the TDD superfamily. DTWD2 family.</text>
</comment>
<feature type="domain" description="DTW" evidence="6">
    <location>
        <begin position="4"/>
        <end position="190"/>
    </location>
</feature>
<evidence type="ECO:0000259" key="6">
    <source>
        <dbReference type="SMART" id="SM01144"/>
    </source>
</evidence>
<dbReference type="SMART" id="SM01144">
    <property type="entry name" value="DTW"/>
    <property type="match status" value="1"/>
</dbReference>
<evidence type="ECO:0000256" key="4">
    <source>
        <dbReference type="ARBA" id="ARBA00022694"/>
    </source>
</evidence>
<name>A0ABV8V1I9_9GAMM</name>
<keyword evidence="2 7" id="KW-0808">Transferase</keyword>
<keyword evidence="4" id="KW-0819">tRNA processing</keyword>
<protein>
    <recommendedName>
        <fullName evidence="1">tRNA-uridine aminocarboxypropyltransferase</fullName>
        <ecNumber evidence="1">2.5.1.25</ecNumber>
    </recommendedName>
</protein>
<evidence type="ECO:0000313" key="7">
    <source>
        <dbReference type="EMBL" id="MFC4361095.1"/>
    </source>
</evidence>
<dbReference type="Pfam" id="PF03942">
    <property type="entry name" value="DTW"/>
    <property type="match status" value="1"/>
</dbReference>
<organism evidence="7 8">
    <name type="scientific">Simiduia curdlanivorans</name>
    <dbReference type="NCBI Taxonomy" id="1492769"/>
    <lineage>
        <taxon>Bacteria</taxon>
        <taxon>Pseudomonadati</taxon>
        <taxon>Pseudomonadota</taxon>
        <taxon>Gammaproteobacteria</taxon>
        <taxon>Cellvibrionales</taxon>
        <taxon>Cellvibrionaceae</taxon>
        <taxon>Simiduia</taxon>
    </lineage>
</organism>
<dbReference type="EMBL" id="JBHSCX010000003">
    <property type="protein sequence ID" value="MFC4361095.1"/>
    <property type="molecule type" value="Genomic_DNA"/>
</dbReference>
<dbReference type="PANTHER" id="PTHR21392:SF0">
    <property type="entry name" value="TRNA-URIDINE AMINOCARBOXYPROPYLTRANSFERASE 2"/>
    <property type="match status" value="1"/>
</dbReference>
<evidence type="ECO:0000313" key="8">
    <source>
        <dbReference type="Proteomes" id="UP001595840"/>
    </source>
</evidence>
<dbReference type="InterPro" id="IPR039262">
    <property type="entry name" value="DTWD2/TAPT"/>
</dbReference>
<evidence type="ECO:0000256" key="1">
    <source>
        <dbReference type="ARBA" id="ARBA00012386"/>
    </source>
</evidence>
<comment type="caution">
    <text evidence="7">The sequence shown here is derived from an EMBL/GenBank/DDBJ whole genome shotgun (WGS) entry which is preliminary data.</text>
</comment>
<dbReference type="Proteomes" id="UP001595840">
    <property type="component" value="Unassembled WGS sequence"/>
</dbReference>
<evidence type="ECO:0000256" key="2">
    <source>
        <dbReference type="ARBA" id="ARBA00022679"/>
    </source>
</evidence>
<keyword evidence="3" id="KW-0949">S-adenosyl-L-methionine</keyword>
<reference evidence="8" key="1">
    <citation type="journal article" date="2019" name="Int. J. Syst. Evol. Microbiol.">
        <title>The Global Catalogue of Microorganisms (GCM) 10K type strain sequencing project: providing services to taxonomists for standard genome sequencing and annotation.</title>
        <authorList>
            <consortium name="The Broad Institute Genomics Platform"/>
            <consortium name="The Broad Institute Genome Sequencing Center for Infectious Disease"/>
            <person name="Wu L."/>
            <person name="Ma J."/>
        </authorList>
    </citation>
    <scope>NUCLEOTIDE SEQUENCE [LARGE SCALE GENOMIC DNA]</scope>
    <source>
        <strain evidence="8">CECT 8570</strain>
    </source>
</reference>
<sequence>MPSKRNLCQACQLPTPGCICATADVIPSALKISVLQHPDEQRHPKNTLRLAQLCLPNLSVYVGETPVDFAVIAKKCAAPEVKPCVIFPAQRSDALETVARHQFNHLIFIDATWRKAFKIWSINHWLQALPCYHFTQAPASQYHLRKTTRAKGLSSLEAIAYGLSLIDPVDVAPLYATQQAWMDQKRALMPKEIQKRYEP</sequence>
<evidence type="ECO:0000256" key="3">
    <source>
        <dbReference type="ARBA" id="ARBA00022691"/>
    </source>
</evidence>
<dbReference type="GO" id="GO:0016432">
    <property type="term" value="F:tRNA-uridine aminocarboxypropyltransferase activity"/>
    <property type="evidence" value="ECO:0007669"/>
    <property type="project" value="UniProtKB-EC"/>
</dbReference>
<dbReference type="RefSeq" id="WP_290260286.1">
    <property type="nucleotide sequence ID" value="NZ_JAUFQG010000004.1"/>
</dbReference>